<dbReference type="GO" id="GO:0009847">
    <property type="term" value="P:spore germination"/>
    <property type="evidence" value="ECO:0007669"/>
    <property type="project" value="InterPro"/>
</dbReference>
<keyword evidence="10" id="KW-1185">Reference proteome</keyword>
<dbReference type="InterPro" id="IPR004761">
    <property type="entry name" value="Spore_GerAB"/>
</dbReference>
<dbReference type="Gene3D" id="1.20.1740.10">
    <property type="entry name" value="Amino acid/polyamine transporter I"/>
    <property type="match status" value="1"/>
</dbReference>
<evidence type="ECO:0000256" key="5">
    <source>
        <dbReference type="ARBA" id="ARBA00022692"/>
    </source>
</evidence>
<dbReference type="RefSeq" id="WP_089739571.1">
    <property type="nucleotide sequence ID" value="NZ_FOGL01000003.1"/>
</dbReference>
<evidence type="ECO:0000256" key="6">
    <source>
        <dbReference type="ARBA" id="ARBA00022989"/>
    </source>
</evidence>
<keyword evidence="5 8" id="KW-0812">Transmembrane</keyword>
<sequence>MIEKIDGRQFTILVIMNTLGASIIFIPSIAASIGKENGWLTVIIATLSGLLIILLYNAIINQQMEKSIFSLIEETFGKWLGFMLIIFFNGYIYLNAVANVWSIGDFMSLQILMGTPEEAIELLIVITALIAVRYGMEVIGRTAEVFIPFTLFFALLVTILVMKDANIENIQPVFQLNRIGTFVGALPIIGITYLELFILLGMTHKVNRPKSAKRGLMLGGFISGGILSIITFACIMVLGVKATTHYTYPIYALGQRISIMDFFERIEILVAFIWFFTIFFKICISYYVLETGLNHLFKLKDNKTFSIPLALLLFFGATIMVPNTFNAYSFISGPYFVVSFVFAFILPVCILLASIARKKVKKMTKNGTEQSKNGSG</sequence>
<comment type="subcellular location">
    <subcellularLocation>
        <location evidence="1">Membrane</location>
        <topology evidence="1">Multi-pass membrane protein</topology>
    </subcellularLocation>
</comment>
<feature type="transmembrane region" description="Helical" evidence="8">
    <location>
        <begin position="335"/>
        <end position="356"/>
    </location>
</feature>
<comment type="similarity">
    <text evidence="2">Belongs to the amino acid-polyamine-organocation (APC) superfamily. Spore germination protein (SGP) (TC 2.A.3.9) family.</text>
</comment>
<keyword evidence="6 8" id="KW-1133">Transmembrane helix</keyword>
<dbReference type="PANTHER" id="PTHR34975">
    <property type="entry name" value="SPORE GERMINATION PROTEIN A2"/>
    <property type="match status" value="1"/>
</dbReference>
<evidence type="ECO:0000313" key="9">
    <source>
        <dbReference type="EMBL" id="SER33913.1"/>
    </source>
</evidence>
<feature type="transmembrane region" description="Helical" evidence="8">
    <location>
        <begin position="119"/>
        <end position="136"/>
    </location>
</feature>
<dbReference type="Pfam" id="PF03845">
    <property type="entry name" value="Spore_permease"/>
    <property type="match status" value="1"/>
</dbReference>
<feature type="transmembrane region" description="Helical" evidence="8">
    <location>
        <begin position="39"/>
        <end position="59"/>
    </location>
</feature>
<name>A0A1H9NEW8_9BACI</name>
<evidence type="ECO:0000256" key="1">
    <source>
        <dbReference type="ARBA" id="ARBA00004141"/>
    </source>
</evidence>
<proteinExistence type="inferred from homology"/>
<organism evidence="9 10">
    <name type="scientific">Gracilibacillus ureilyticus</name>
    <dbReference type="NCBI Taxonomy" id="531814"/>
    <lineage>
        <taxon>Bacteria</taxon>
        <taxon>Bacillati</taxon>
        <taxon>Bacillota</taxon>
        <taxon>Bacilli</taxon>
        <taxon>Bacillales</taxon>
        <taxon>Bacillaceae</taxon>
        <taxon>Gracilibacillus</taxon>
    </lineage>
</organism>
<feature type="transmembrane region" description="Helical" evidence="8">
    <location>
        <begin position="79"/>
        <end position="99"/>
    </location>
</feature>
<evidence type="ECO:0000256" key="8">
    <source>
        <dbReference type="SAM" id="Phobius"/>
    </source>
</evidence>
<keyword evidence="7 8" id="KW-0472">Membrane</keyword>
<feature type="transmembrane region" description="Helical" evidence="8">
    <location>
        <begin position="182"/>
        <end position="203"/>
    </location>
</feature>
<feature type="transmembrane region" description="Helical" evidence="8">
    <location>
        <begin position="268"/>
        <end position="289"/>
    </location>
</feature>
<dbReference type="Proteomes" id="UP000199687">
    <property type="component" value="Unassembled WGS sequence"/>
</dbReference>
<keyword evidence="4" id="KW-0309">Germination</keyword>
<feature type="transmembrane region" description="Helical" evidence="8">
    <location>
        <begin position="215"/>
        <end position="238"/>
    </location>
</feature>
<reference evidence="9 10" key="1">
    <citation type="submission" date="2016-10" db="EMBL/GenBank/DDBJ databases">
        <authorList>
            <person name="de Groot N.N."/>
        </authorList>
    </citation>
    <scope>NUCLEOTIDE SEQUENCE [LARGE SCALE GENOMIC DNA]</scope>
    <source>
        <strain evidence="9 10">CGMCC 1.7727</strain>
    </source>
</reference>
<dbReference type="NCBIfam" id="TIGR00912">
    <property type="entry name" value="2A0309"/>
    <property type="match status" value="1"/>
</dbReference>
<evidence type="ECO:0000256" key="3">
    <source>
        <dbReference type="ARBA" id="ARBA00022448"/>
    </source>
</evidence>
<evidence type="ECO:0000313" key="10">
    <source>
        <dbReference type="Proteomes" id="UP000199687"/>
    </source>
</evidence>
<feature type="transmembrane region" description="Helical" evidence="8">
    <location>
        <begin position="12"/>
        <end position="33"/>
    </location>
</feature>
<feature type="transmembrane region" description="Helical" evidence="8">
    <location>
        <begin position="309"/>
        <end position="329"/>
    </location>
</feature>
<dbReference type="GO" id="GO:0016020">
    <property type="term" value="C:membrane"/>
    <property type="evidence" value="ECO:0007669"/>
    <property type="project" value="UniProtKB-SubCell"/>
</dbReference>
<gene>
    <name evidence="9" type="ORF">SAMN04487944_10385</name>
</gene>
<dbReference type="OrthoDB" id="2078716at2"/>
<keyword evidence="3" id="KW-0813">Transport</keyword>
<accession>A0A1H9NEW8</accession>
<evidence type="ECO:0000256" key="4">
    <source>
        <dbReference type="ARBA" id="ARBA00022544"/>
    </source>
</evidence>
<evidence type="ECO:0000256" key="2">
    <source>
        <dbReference type="ARBA" id="ARBA00007998"/>
    </source>
</evidence>
<dbReference type="PANTHER" id="PTHR34975:SF2">
    <property type="entry name" value="SPORE GERMINATION PROTEIN A2"/>
    <property type="match status" value="1"/>
</dbReference>
<feature type="transmembrane region" description="Helical" evidence="8">
    <location>
        <begin position="143"/>
        <end position="162"/>
    </location>
</feature>
<evidence type="ECO:0000256" key="7">
    <source>
        <dbReference type="ARBA" id="ARBA00023136"/>
    </source>
</evidence>
<protein>
    <submittedName>
        <fullName evidence="9">Spore germination protein KB</fullName>
    </submittedName>
</protein>
<dbReference type="EMBL" id="FOGL01000003">
    <property type="protein sequence ID" value="SER33913.1"/>
    <property type="molecule type" value="Genomic_DNA"/>
</dbReference>
<dbReference type="STRING" id="531814.SAMN04487944_10385"/>
<dbReference type="AlphaFoldDB" id="A0A1H9NEW8"/>